<dbReference type="PRINTS" id="PR00385">
    <property type="entry name" value="P450"/>
</dbReference>
<evidence type="ECO:0000256" key="1">
    <source>
        <dbReference type="ARBA" id="ARBA00001971"/>
    </source>
</evidence>
<keyword evidence="11" id="KW-1185">Reference proteome</keyword>
<dbReference type="GO" id="GO:0016705">
    <property type="term" value="F:oxidoreductase activity, acting on paired donors, with incorporation or reduction of molecular oxygen"/>
    <property type="evidence" value="ECO:0007669"/>
    <property type="project" value="InterPro"/>
</dbReference>
<dbReference type="InterPro" id="IPR050364">
    <property type="entry name" value="Cytochrome_P450_fung"/>
</dbReference>
<dbReference type="Pfam" id="PF00067">
    <property type="entry name" value="p450"/>
    <property type="match status" value="1"/>
</dbReference>
<sequence>MAHRFEKLVAEYGPVISLREGSQVIIVIGRMDAAAEIMEKEGGALVDRPRSIALGEIMSGGMRMIMMSGGERFRRLRKAMHAHLQPKAAVEYQDMQSDAGKEVILDILNDPKNHVRHVQRYAASVILRVTYGKSTPTSNDDPEVVRLQEEFKHIQAVVVPGTFLVDRIPFLRYVPGYGRVLREYHEFELSLFRDQLARVTDDMSKGEAGPSFGRRLLENIHEHRLSGDEMAYLCGALFTAGTDTTAVGITTLILTAACHPEAQARVQEEIDAVVGKDRAPTFEDWNQLPQLQAFISEALRWRPAAPVGFAHRATKDIIWRGQCIPAGATVYGCHWAISRDPIAFPDPERFDPQRWLDPNGELRTDIHFYAYGFGRRVCPGLHVANRSLYINLALLMWSFRILERPDAPIDVNGFTAAVVSRAPPFEADFVPRMEEKKLREIMENTHYIG</sequence>
<dbReference type="InterPro" id="IPR001128">
    <property type="entry name" value="Cyt_P450"/>
</dbReference>
<evidence type="ECO:0000256" key="8">
    <source>
        <dbReference type="ARBA" id="ARBA00023033"/>
    </source>
</evidence>
<proteinExistence type="inferred from homology"/>
<keyword evidence="7 9" id="KW-0408">Iron</keyword>
<dbReference type="InterPro" id="IPR002401">
    <property type="entry name" value="Cyt_P450_E_grp-I"/>
</dbReference>
<keyword evidence="4 9" id="KW-0349">Heme</keyword>
<dbReference type="SUPFAM" id="SSF48264">
    <property type="entry name" value="Cytochrome P450"/>
    <property type="match status" value="1"/>
</dbReference>
<dbReference type="OrthoDB" id="2789670at2759"/>
<keyword evidence="6" id="KW-0560">Oxidoreductase</keyword>
<evidence type="ECO:0000256" key="4">
    <source>
        <dbReference type="ARBA" id="ARBA00022617"/>
    </source>
</evidence>
<comment type="pathway">
    <text evidence="2">Secondary metabolite biosynthesis.</text>
</comment>
<keyword evidence="5 9" id="KW-0479">Metal-binding</keyword>
<dbReference type="Proteomes" id="UP000053647">
    <property type="component" value="Unassembled WGS sequence"/>
</dbReference>
<name>A0A0C9U4N9_PAXIN</name>
<evidence type="ECO:0000256" key="9">
    <source>
        <dbReference type="PIRSR" id="PIRSR602401-1"/>
    </source>
</evidence>
<evidence type="ECO:0000256" key="5">
    <source>
        <dbReference type="ARBA" id="ARBA00022723"/>
    </source>
</evidence>
<dbReference type="GO" id="GO:0020037">
    <property type="term" value="F:heme binding"/>
    <property type="evidence" value="ECO:0007669"/>
    <property type="project" value="InterPro"/>
</dbReference>
<evidence type="ECO:0000313" key="10">
    <source>
        <dbReference type="EMBL" id="KIJ14417.1"/>
    </source>
</evidence>
<gene>
    <name evidence="10" type="ORF">PAXINDRAFT_135014</name>
</gene>
<organism evidence="10 11">
    <name type="scientific">Paxillus involutus ATCC 200175</name>
    <dbReference type="NCBI Taxonomy" id="664439"/>
    <lineage>
        <taxon>Eukaryota</taxon>
        <taxon>Fungi</taxon>
        <taxon>Dikarya</taxon>
        <taxon>Basidiomycota</taxon>
        <taxon>Agaricomycotina</taxon>
        <taxon>Agaricomycetes</taxon>
        <taxon>Agaricomycetidae</taxon>
        <taxon>Boletales</taxon>
        <taxon>Paxilineae</taxon>
        <taxon>Paxillaceae</taxon>
        <taxon>Paxillus</taxon>
    </lineage>
</organism>
<comment type="similarity">
    <text evidence="3">Belongs to the cytochrome P450 family.</text>
</comment>
<dbReference type="InterPro" id="IPR036396">
    <property type="entry name" value="Cyt_P450_sf"/>
</dbReference>
<dbReference type="PANTHER" id="PTHR46300:SF1">
    <property type="entry name" value="P450, PUTATIVE (EUROFUNG)-RELATED"/>
    <property type="match status" value="1"/>
</dbReference>
<evidence type="ECO:0000256" key="3">
    <source>
        <dbReference type="ARBA" id="ARBA00010617"/>
    </source>
</evidence>
<dbReference type="PRINTS" id="PR00463">
    <property type="entry name" value="EP450I"/>
</dbReference>
<feature type="binding site" description="axial binding residue" evidence="9">
    <location>
        <position position="378"/>
    </location>
    <ligand>
        <name>heme</name>
        <dbReference type="ChEBI" id="CHEBI:30413"/>
    </ligand>
    <ligandPart>
        <name>Fe</name>
        <dbReference type="ChEBI" id="CHEBI:18248"/>
    </ligandPart>
</feature>
<dbReference type="Gene3D" id="1.10.630.10">
    <property type="entry name" value="Cytochrome P450"/>
    <property type="match status" value="1"/>
</dbReference>
<dbReference type="GO" id="GO:0004497">
    <property type="term" value="F:monooxygenase activity"/>
    <property type="evidence" value="ECO:0007669"/>
    <property type="project" value="UniProtKB-KW"/>
</dbReference>
<evidence type="ECO:0008006" key="12">
    <source>
        <dbReference type="Google" id="ProtNLM"/>
    </source>
</evidence>
<protein>
    <recommendedName>
        <fullName evidence="12">Cytochrome P450</fullName>
    </recommendedName>
</protein>
<dbReference type="AlphaFoldDB" id="A0A0C9U4N9"/>
<dbReference type="HOGENOM" id="CLU_001570_2_1_1"/>
<dbReference type="GO" id="GO:0005506">
    <property type="term" value="F:iron ion binding"/>
    <property type="evidence" value="ECO:0007669"/>
    <property type="project" value="InterPro"/>
</dbReference>
<comment type="cofactor">
    <cofactor evidence="1 9">
        <name>heme</name>
        <dbReference type="ChEBI" id="CHEBI:30413"/>
    </cofactor>
</comment>
<dbReference type="CDD" id="cd11065">
    <property type="entry name" value="CYP64-like"/>
    <property type="match status" value="1"/>
</dbReference>
<evidence type="ECO:0000256" key="2">
    <source>
        <dbReference type="ARBA" id="ARBA00005179"/>
    </source>
</evidence>
<reference evidence="11" key="2">
    <citation type="submission" date="2015-01" db="EMBL/GenBank/DDBJ databases">
        <title>Evolutionary Origins and Diversification of the Mycorrhizal Mutualists.</title>
        <authorList>
            <consortium name="DOE Joint Genome Institute"/>
            <consortium name="Mycorrhizal Genomics Consortium"/>
            <person name="Kohler A."/>
            <person name="Kuo A."/>
            <person name="Nagy L.G."/>
            <person name="Floudas D."/>
            <person name="Copeland A."/>
            <person name="Barry K.W."/>
            <person name="Cichocki N."/>
            <person name="Veneault-Fourrey C."/>
            <person name="LaButti K."/>
            <person name="Lindquist E.A."/>
            <person name="Lipzen A."/>
            <person name="Lundell T."/>
            <person name="Morin E."/>
            <person name="Murat C."/>
            <person name="Riley R."/>
            <person name="Ohm R."/>
            <person name="Sun H."/>
            <person name="Tunlid A."/>
            <person name="Henrissat B."/>
            <person name="Grigoriev I.V."/>
            <person name="Hibbett D.S."/>
            <person name="Martin F."/>
        </authorList>
    </citation>
    <scope>NUCLEOTIDE SEQUENCE [LARGE SCALE GENOMIC DNA]</scope>
    <source>
        <strain evidence="11">ATCC 200175</strain>
    </source>
</reference>
<dbReference type="PANTHER" id="PTHR46300">
    <property type="entry name" value="P450, PUTATIVE (EUROFUNG)-RELATED-RELATED"/>
    <property type="match status" value="1"/>
</dbReference>
<keyword evidence="8" id="KW-0503">Monooxygenase</keyword>
<reference evidence="10 11" key="1">
    <citation type="submission" date="2014-06" db="EMBL/GenBank/DDBJ databases">
        <authorList>
            <consortium name="DOE Joint Genome Institute"/>
            <person name="Kuo A."/>
            <person name="Kohler A."/>
            <person name="Nagy L.G."/>
            <person name="Floudas D."/>
            <person name="Copeland A."/>
            <person name="Barry K.W."/>
            <person name="Cichocki N."/>
            <person name="Veneault-Fourrey C."/>
            <person name="LaButti K."/>
            <person name="Lindquist E.A."/>
            <person name="Lipzen A."/>
            <person name="Lundell T."/>
            <person name="Morin E."/>
            <person name="Murat C."/>
            <person name="Sun H."/>
            <person name="Tunlid A."/>
            <person name="Henrissat B."/>
            <person name="Grigoriev I.V."/>
            <person name="Hibbett D.S."/>
            <person name="Martin F."/>
            <person name="Nordberg H.P."/>
            <person name="Cantor M.N."/>
            <person name="Hua S.X."/>
        </authorList>
    </citation>
    <scope>NUCLEOTIDE SEQUENCE [LARGE SCALE GENOMIC DNA]</scope>
    <source>
        <strain evidence="10 11">ATCC 200175</strain>
    </source>
</reference>
<accession>A0A0C9U4N9</accession>
<dbReference type="EMBL" id="KN819343">
    <property type="protein sequence ID" value="KIJ14417.1"/>
    <property type="molecule type" value="Genomic_DNA"/>
</dbReference>
<evidence type="ECO:0000256" key="6">
    <source>
        <dbReference type="ARBA" id="ARBA00023002"/>
    </source>
</evidence>
<evidence type="ECO:0000313" key="11">
    <source>
        <dbReference type="Proteomes" id="UP000053647"/>
    </source>
</evidence>
<evidence type="ECO:0000256" key="7">
    <source>
        <dbReference type="ARBA" id="ARBA00023004"/>
    </source>
</evidence>